<reference evidence="2" key="1">
    <citation type="submission" date="2020-06" db="EMBL/GenBank/DDBJ databases">
        <authorList>
            <consortium name="Plant Systems Biology data submission"/>
        </authorList>
    </citation>
    <scope>NUCLEOTIDE SEQUENCE</scope>
    <source>
        <strain evidence="2">D6</strain>
    </source>
</reference>
<dbReference type="EMBL" id="CAICTM010000428">
    <property type="protein sequence ID" value="CAB9510284.1"/>
    <property type="molecule type" value="Genomic_DNA"/>
</dbReference>
<feature type="region of interest" description="Disordered" evidence="1">
    <location>
        <begin position="23"/>
        <end position="48"/>
    </location>
</feature>
<evidence type="ECO:0000256" key="1">
    <source>
        <dbReference type="SAM" id="MobiDB-lite"/>
    </source>
</evidence>
<protein>
    <submittedName>
        <fullName evidence="2">Uncharacterized protein</fullName>
    </submittedName>
</protein>
<dbReference type="AlphaFoldDB" id="A0A9N8E023"/>
<feature type="compositionally biased region" description="Low complexity" evidence="1">
    <location>
        <begin position="23"/>
        <end position="32"/>
    </location>
</feature>
<organism evidence="2 3">
    <name type="scientific">Seminavis robusta</name>
    <dbReference type="NCBI Taxonomy" id="568900"/>
    <lineage>
        <taxon>Eukaryota</taxon>
        <taxon>Sar</taxon>
        <taxon>Stramenopiles</taxon>
        <taxon>Ochrophyta</taxon>
        <taxon>Bacillariophyta</taxon>
        <taxon>Bacillariophyceae</taxon>
        <taxon>Bacillariophycidae</taxon>
        <taxon>Naviculales</taxon>
        <taxon>Naviculaceae</taxon>
        <taxon>Seminavis</taxon>
    </lineage>
</organism>
<accession>A0A9N8E023</accession>
<evidence type="ECO:0000313" key="3">
    <source>
        <dbReference type="Proteomes" id="UP001153069"/>
    </source>
</evidence>
<evidence type="ECO:0000313" key="2">
    <source>
        <dbReference type="EMBL" id="CAB9510284.1"/>
    </source>
</evidence>
<proteinExistence type="predicted"/>
<gene>
    <name evidence="2" type="ORF">SEMRO_429_G141110.1</name>
</gene>
<name>A0A9N8E023_9STRA</name>
<dbReference type="OrthoDB" id="42396at2759"/>
<keyword evidence="3" id="KW-1185">Reference proteome</keyword>
<comment type="caution">
    <text evidence="2">The sequence shown here is derived from an EMBL/GenBank/DDBJ whole genome shotgun (WGS) entry which is preliminary data.</text>
</comment>
<dbReference type="Proteomes" id="UP001153069">
    <property type="component" value="Unassembled WGS sequence"/>
</dbReference>
<sequence length="139" mass="15655">MSSAQPSQSIRSAYRTLARLIQQQPNRQAQQQSELRQAFRRPLSERETVTDRLQKAHDRISFLRITTPKSVRRRQGEDAGVFVVKDGKLVSATTSDANGAGRVVSNWDGKNLDPCMVKRHNVGLRRAGFVNNQHAKGIF</sequence>